<dbReference type="RefSeq" id="WP_019329461.1">
    <property type="nucleotide sequence ID" value="NZ_JBIENY010000065.1"/>
</dbReference>
<comment type="caution">
    <text evidence="1">The sequence shown here is derived from an EMBL/GenBank/DDBJ whole genome shotgun (WGS) entry which is preliminary data.</text>
</comment>
<keyword evidence="2" id="KW-1185">Reference proteome</keyword>
<protein>
    <recommendedName>
        <fullName evidence="3">Cytochrome c domain-containing protein</fullName>
    </recommendedName>
</protein>
<dbReference type="Proteomes" id="UP001605990">
    <property type="component" value="Unassembled WGS sequence"/>
</dbReference>
<evidence type="ECO:0008006" key="3">
    <source>
        <dbReference type="Google" id="ProtNLM"/>
    </source>
</evidence>
<gene>
    <name evidence="1" type="ORF">ACGU38_04610</name>
</gene>
<dbReference type="EMBL" id="JBIENY010000065">
    <property type="protein sequence ID" value="MFG6294641.1"/>
    <property type="molecule type" value="Genomic_DNA"/>
</dbReference>
<evidence type="ECO:0000313" key="1">
    <source>
        <dbReference type="EMBL" id="MFG6294641.1"/>
    </source>
</evidence>
<evidence type="ECO:0000313" key="2">
    <source>
        <dbReference type="Proteomes" id="UP001605990"/>
    </source>
</evidence>
<name>A0ABW7DUW1_STRRO</name>
<organism evidence="1 2">
    <name type="scientific">Streptomyces rochei</name>
    <name type="common">Streptomyces parvullus</name>
    <dbReference type="NCBI Taxonomy" id="1928"/>
    <lineage>
        <taxon>Bacteria</taxon>
        <taxon>Bacillati</taxon>
        <taxon>Actinomycetota</taxon>
        <taxon>Actinomycetes</taxon>
        <taxon>Kitasatosporales</taxon>
        <taxon>Streptomycetaceae</taxon>
        <taxon>Streptomyces</taxon>
        <taxon>Streptomyces rochei group</taxon>
    </lineage>
</organism>
<reference evidence="1 2" key="1">
    <citation type="submission" date="2024-10" db="EMBL/GenBank/DDBJ databases">
        <title>Draft genome assembly of a novel steroid transforming actinomycete isolated from African clawed frog Xenopus laevis.</title>
        <authorList>
            <person name="Bragin E."/>
            <person name="Kollerov V."/>
            <person name="Donova M.V."/>
        </authorList>
    </citation>
    <scope>NUCLEOTIDE SEQUENCE [LARGE SCALE GENOMIC DNA]</scope>
    <source>
        <strain evidence="1 2">MTOC-St3</strain>
    </source>
</reference>
<proteinExistence type="predicted"/>
<accession>A0ABW7DUW1</accession>
<sequence length="194" mass="22113">MALTLFSRTRTAIEPEHAPQPWPEIGETWKPEGVVVTQRFLGLAGAVVLVYTADTGANGTYYSVACLGCHFASAEDRQRTYNRRYSLADAAKVANEHATTCRALPRDLPARPDDDTAREQLHAWVRRARRNTEDVQLWPSDLDLIRLTLQRTNDWIVGVFQQLAVDQPEALRIERSQYTDHAFVSYYARRLPQD</sequence>